<evidence type="ECO:0000256" key="1">
    <source>
        <dbReference type="ARBA" id="ARBA00022649"/>
    </source>
</evidence>
<accession>A0A6G1ZE03</accession>
<gene>
    <name evidence="2" type="ORF">GKE01_11535</name>
</gene>
<dbReference type="AlphaFoldDB" id="A0A6G1ZE03"/>
<name>A0A6G1ZE03_9BACT</name>
<evidence type="ECO:0000313" key="2">
    <source>
        <dbReference type="EMBL" id="MRY12100.1"/>
    </source>
</evidence>
<dbReference type="InterPro" id="IPR035093">
    <property type="entry name" value="RelE/ParE_toxin_dom_sf"/>
</dbReference>
<proteinExistence type="predicted"/>
<protein>
    <submittedName>
        <fullName evidence="2">Type II toxin-antitoxin system RelE/ParE family toxin</fullName>
    </submittedName>
</protein>
<keyword evidence="1" id="KW-1277">Toxin-antitoxin system</keyword>
<dbReference type="InterPro" id="IPR007712">
    <property type="entry name" value="RelE/ParE_toxin"/>
</dbReference>
<dbReference type="EMBL" id="WKLP01000015">
    <property type="protein sequence ID" value="MRY12100.1"/>
    <property type="molecule type" value="Genomic_DNA"/>
</dbReference>
<organism evidence="2">
    <name type="scientific">Parabacteroides goldsteinii</name>
    <dbReference type="NCBI Taxonomy" id="328812"/>
    <lineage>
        <taxon>Bacteria</taxon>
        <taxon>Pseudomonadati</taxon>
        <taxon>Bacteroidota</taxon>
        <taxon>Bacteroidia</taxon>
        <taxon>Bacteroidales</taxon>
        <taxon>Tannerellaceae</taxon>
        <taxon>Parabacteroides</taxon>
    </lineage>
</organism>
<sequence length="109" mass="12773">MTCEWKKTAMAELTKATKYCAKTFGKRVAEKFLDSVDHQILLLAGNPLMGIHVPELDTSRRQYRTLLVHKLFKLVYYVDEKKSVLYIVSLWDVRRDPSTLISRIRKKKT</sequence>
<dbReference type="Gene3D" id="3.30.2310.20">
    <property type="entry name" value="RelE-like"/>
    <property type="match status" value="1"/>
</dbReference>
<dbReference type="RefSeq" id="WP_009860093.1">
    <property type="nucleotide sequence ID" value="NZ_AP031410.1"/>
</dbReference>
<dbReference type="Pfam" id="PF05016">
    <property type="entry name" value="ParE_toxin"/>
    <property type="match status" value="1"/>
</dbReference>
<reference evidence="2" key="1">
    <citation type="journal article" date="2019" name="Nat. Med.">
        <title>A library of human gut bacterial isolates paired with longitudinal multiomics data enables mechanistic microbiome research.</title>
        <authorList>
            <person name="Poyet M."/>
            <person name="Groussin M."/>
            <person name="Gibbons S.M."/>
            <person name="Avila-Pacheco J."/>
            <person name="Jiang X."/>
            <person name="Kearney S.M."/>
            <person name="Perrotta A.R."/>
            <person name="Berdy B."/>
            <person name="Zhao S."/>
            <person name="Lieberman T.D."/>
            <person name="Swanson P.K."/>
            <person name="Smith M."/>
            <person name="Roesemann S."/>
            <person name="Alexander J.E."/>
            <person name="Rich S.A."/>
            <person name="Livny J."/>
            <person name="Vlamakis H."/>
            <person name="Clish C."/>
            <person name="Bullock K."/>
            <person name="Deik A."/>
            <person name="Scott J."/>
            <person name="Pierce K.A."/>
            <person name="Xavier R.J."/>
            <person name="Alm E.J."/>
        </authorList>
    </citation>
    <scope>NUCLEOTIDE SEQUENCE</scope>
    <source>
        <strain evidence="2">BIOML-A4</strain>
    </source>
</reference>
<comment type="caution">
    <text evidence="2">The sequence shown here is derived from an EMBL/GenBank/DDBJ whole genome shotgun (WGS) entry which is preliminary data.</text>
</comment>